<accession>A0A382VP22</accession>
<proteinExistence type="predicted"/>
<name>A0A382VP22_9ZZZZ</name>
<organism evidence="2">
    <name type="scientific">marine metagenome</name>
    <dbReference type="NCBI Taxonomy" id="408172"/>
    <lineage>
        <taxon>unclassified sequences</taxon>
        <taxon>metagenomes</taxon>
        <taxon>ecological metagenomes</taxon>
    </lineage>
</organism>
<reference evidence="2" key="1">
    <citation type="submission" date="2018-05" db="EMBL/GenBank/DDBJ databases">
        <authorList>
            <person name="Lanie J.A."/>
            <person name="Ng W.-L."/>
            <person name="Kazmierczak K.M."/>
            <person name="Andrzejewski T.M."/>
            <person name="Davidsen T.M."/>
            <person name="Wayne K.J."/>
            <person name="Tettelin H."/>
            <person name="Glass J.I."/>
            <person name="Rusch D."/>
            <person name="Podicherti R."/>
            <person name="Tsui H.-C.T."/>
            <person name="Winkler M.E."/>
        </authorList>
    </citation>
    <scope>NUCLEOTIDE SEQUENCE</scope>
</reference>
<dbReference type="NCBIfam" id="TIGR01760">
    <property type="entry name" value="tape_meas_TP901"/>
    <property type="match status" value="1"/>
</dbReference>
<dbReference type="InterPro" id="IPR010090">
    <property type="entry name" value="Phage_tape_meas"/>
</dbReference>
<evidence type="ECO:0000313" key="2">
    <source>
        <dbReference type="EMBL" id="SVD47671.1"/>
    </source>
</evidence>
<protein>
    <recommendedName>
        <fullName evidence="1">Phage tail tape measure protein domain-containing protein</fullName>
    </recommendedName>
</protein>
<feature type="domain" description="Phage tail tape measure protein" evidence="1">
    <location>
        <begin position="5"/>
        <end position="111"/>
    </location>
</feature>
<dbReference type="AlphaFoldDB" id="A0A382VP22"/>
<feature type="non-terminal residue" evidence="2">
    <location>
        <position position="284"/>
    </location>
</feature>
<evidence type="ECO:0000259" key="1">
    <source>
        <dbReference type="Pfam" id="PF10145"/>
    </source>
</evidence>
<dbReference type="EMBL" id="UINC01153125">
    <property type="protein sequence ID" value="SVD47671.1"/>
    <property type="molecule type" value="Genomic_DNA"/>
</dbReference>
<feature type="non-terminal residue" evidence="2">
    <location>
        <position position="1"/>
    </location>
</feature>
<gene>
    <name evidence="2" type="ORF">METZ01_LOCUS400525</name>
</gene>
<sequence length="284" mass="29669">NVDAAFAVSAGDLAKAISRVGSSAQSAGVDIDELMAIVTSAQQTTARGGAVIGNSFKTIFTRIQRPRVIKELEKLGVAVRGFSGDMLPAVDILNNMSKSFDMLTRAQRAQISELVGGVFQVNILKAAMADLNKETSIYSRALGISANSTDQAIKRNAELNKTLSATLNETVANFQSVGSSIGKMTLEPAIRRVLSATNKALKLGADPKQGEDVGATMGSAIFKGLGDFLKGPGLAIGGVALFKVLARIVVFSKDAFKTIVGVGQASQQAATQNAKVLELLSKQP</sequence>
<dbReference type="Pfam" id="PF10145">
    <property type="entry name" value="PhageMin_Tail"/>
    <property type="match status" value="1"/>
</dbReference>